<dbReference type="NCBIfam" id="NF040657">
    <property type="entry name" value="immun_SitI3"/>
    <property type="match status" value="1"/>
</dbReference>
<organism evidence="1 2">
    <name type="scientific">Plantactinospora sonchi</name>
    <dbReference type="NCBI Taxonomy" id="1544735"/>
    <lineage>
        <taxon>Bacteria</taxon>
        <taxon>Bacillati</taxon>
        <taxon>Actinomycetota</taxon>
        <taxon>Actinomycetes</taxon>
        <taxon>Micromonosporales</taxon>
        <taxon>Micromonosporaceae</taxon>
        <taxon>Plantactinospora</taxon>
    </lineage>
</organism>
<name>A0ABU7S0I8_9ACTN</name>
<sequence length="153" mass="17145">MAVEYRLTLAGDIPLEEVASLAAPEAIETPASPGRSRVLTADLYERNGYAISVYGGRHGYYDAERDDGSHWEWEPEAYVNVGFRMGKDEPRDDATPNMVATVARILAARKEDAAFVLNGNWLLLTRVDGALRKHRPTWWHNYGVDELVAGWQV</sequence>
<reference evidence="1 2" key="1">
    <citation type="submission" date="2024-01" db="EMBL/GenBank/DDBJ databases">
        <title>Genome insights into Plantactinospora sonchi sp. nov.</title>
        <authorList>
            <person name="Wang L."/>
        </authorList>
    </citation>
    <scope>NUCLEOTIDE SEQUENCE [LARGE SCALE GENOMIC DNA]</scope>
    <source>
        <strain evidence="1 2">NEAU-QY2</strain>
    </source>
</reference>
<gene>
    <name evidence="1" type="ORF">V1633_27775</name>
</gene>
<dbReference type="InterPro" id="IPR049799">
    <property type="entry name" value="SitI3-like"/>
</dbReference>
<evidence type="ECO:0000313" key="1">
    <source>
        <dbReference type="EMBL" id="MEE6262289.1"/>
    </source>
</evidence>
<keyword evidence="2" id="KW-1185">Reference proteome</keyword>
<dbReference type="RefSeq" id="WP_331217216.1">
    <property type="nucleotide sequence ID" value="NZ_JAZGQK010000026.1"/>
</dbReference>
<dbReference type="EMBL" id="JAZGQK010000026">
    <property type="protein sequence ID" value="MEE6262289.1"/>
    <property type="molecule type" value="Genomic_DNA"/>
</dbReference>
<dbReference type="Proteomes" id="UP001332243">
    <property type="component" value="Unassembled WGS sequence"/>
</dbReference>
<proteinExistence type="predicted"/>
<accession>A0ABU7S0I8</accession>
<evidence type="ECO:0000313" key="2">
    <source>
        <dbReference type="Proteomes" id="UP001332243"/>
    </source>
</evidence>
<comment type="caution">
    <text evidence="1">The sequence shown here is derived from an EMBL/GenBank/DDBJ whole genome shotgun (WGS) entry which is preliminary data.</text>
</comment>
<protein>
    <submittedName>
        <fullName evidence="1">SitI3 family protein</fullName>
    </submittedName>
</protein>